<dbReference type="PANTHER" id="PTHR42999">
    <property type="entry name" value="ANTIBIOTIC RESISTANCE PROTEIN MCBG"/>
    <property type="match status" value="1"/>
</dbReference>
<dbReference type="PANTHER" id="PTHR42999:SF1">
    <property type="entry name" value="PENTAPEPTIDE REPEAT-CONTAINING PROTEIN"/>
    <property type="match status" value="1"/>
</dbReference>
<dbReference type="Proteomes" id="UP000613840">
    <property type="component" value="Unassembled WGS sequence"/>
</dbReference>
<reference evidence="2" key="2">
    <citation type="submission" date="2020-09" db="EMBL/GenBank/DDBJ databases">
        <authorList>
            <person name="Sun Q."/>
            <person name="Zhou Y."/>
        </authorList>
    </citation>
    <scope>NUCLEOTIDE SEQUENCE</scope>
    <source>
        <strain evidence="2">CGMCC 4.7306</strain>
    </source>
</reference>
<gene>
    <name evidence="2" type="ORF">GCM10011575_28720</name>
</gene>
<accession>A0A917W653</accession>
<dbReference type="Gene3D" id="2.160.20.80">
    <property type="entry name" value="E3 ubiquitin-protein ligase SopA"/>
    <property type="match status" value="1"/>
</dbReference>
<dbReference type="Pfam" id="PF13599">
    <property type="entry name" value="Pentapeptide_4"/>
    <property type="match status" value="1"/>
</dbReference>
<evidence type="ECO:0000313" key="2">
    <source>
        <dbReference type="EMBL" id="GGL68350.1"/>
    </source>
</evidence>
<name>A0A917W653_9ACTN</name>
<sequence length="227" mass="24141">MPDSSTPDPTQGQPRPPSAARPRIVTESAPREWDGDDLSITGLGLTAADLTGVDASYAEISASRFTDVRLGGSRWRHSAVADSELIGCDLANTVFAESGWQRVAVRRSRLTGLQLAGCALRHVELSDCGANLVNLRSAELQRVAFAGCSLVGSDWGAARLTDVSFTDCDLTEAAFSNARMTRVHFVRCRLLRLSGVTGLAGSIVDRGDLLELAETLAATVGIRVADR</sequence>
<evidence type="ECO:0000256" key="1">
    <source>
        <dbReference type="SAM" id="MobiDB-lite"/>
    </source>
</evidence>
<dbReference type="InterPro" id="IPR052949">
    <property type="entry name" value="PA_immunity-related"/>
</dbReference>
<keyword evidence="3" id="KW-1185">Reference proteome</keyword>
<dbReference type="EMBL" id="BMMZ01000006">
    <property type="protein sequence ID" value="GGL68350.1"/>
    <property type="molecule type" value="Genomic_DNA"/>
</dbReference>
<dbReference type="RefSeq" id="WP_188896033.1">
    <property type="nucleotide sequence ID" value="NZ_BMMZ01000006.1"/>
</dbReference>
<organism evidence="2 3">
    <name type="scientific">Microlunatus endophyticus</name>
    <dbReference type="NCBI Taxonomy" id="1716077"/>
    <lineage>
        <taxon>Bacteria</taxon>
        <taxon>Bacillati</taxon>
        <taxon>Actinomycetota</taxon>
        <taxon>Actinomycetes</taxon>
        <taxon>Propionibacteriales</taxon>
        <taxon>Propionibacteriaceae</taxon>
        <taxon>Microlunatus</taxon>
    </lineage>
</organism>
<dbReference type="SUPFAM" id="SSF141571">
    <property type="entry name" value="Pentapeptide repeat-like"/>
    <property type="match status" value="1"/>
</dbReference>
<protein>
    <recommendedName>
        <fullName evidence="4">Pentapeptide repeat-containing protein</fullName>
    </recommendedName>
</protein>
<feature type="region of interest" description="Disordered" evidence="1">
    <location>
        <begin position="1"/>
        <end position="29"/>
    </location>
</feature>
<dbReference type="InterPro" id="IPR001646">
    <property type="entry name" value="5peptide_repeat"/>
</dbReference>
<feature type="compositionally biased region" description="Polar residues" evidence="1">
    <location>
        <begin position="1"/>
        <end position="13"/>
    </location>
</feature>
<reference evidence="2" key="1">
    <citation type="journal article" date="2014" name="Int. J. Syst. Evol. Microbiol.">
        <title>Complete genome sequence of Corynebacterium casei LMG S-19264T (=DSM 44701T), isolated from a smear-ripened cheese.</title>
        <authorList>
            <consortium name="US DOE Joint Genome Institute (JGI-PGF)"/>
            <person name="Walter F."/>
            <person name="Albersmeier A."/>
            <person name="Kalinowski J."/>
            <person name="Ruckert C."/>
        </authorList>
    </citation>
    <scope>NUCLEOTIDE SEQUENCE</scope>
    <source>
        <strain evidence="2">CGMCC 4.7306</strain>
    </source>
</reference>
<evidence type="ECO:0000313" key="3">
    <source>
        <dbReference type="Proteomes" id="UP000613840"/>
    </source>
</evidence>
<proteinExistence type="predicted"/>
<evidence type="ECO:0008006" key="4">
    <source>
        <dbReference type="Google" id="ProtNLM"/>
    </source>
</evidence>
<comment type="caution">
    <text evidence="2">The sequence shown here is derived from an EMBL/GenBank/DDBJ whole genome shotgun (WGS) entry which is preliminary data.</text>
</comment>
<dbReference type="AlphaFoldDB" id="A0A917W653"/>